<dbReference type="AlphaFoldDB" id="K9AW86"/>
<comment type="caution">
    <text evidence="1">The sequence shown here is derived from an EMBL/GenBank/DDBJ whole genome shotgun (WGS) entry which is preliminary data.</text>
</comment>
<dbReference type="STRING" id="1229783.C273_01775"/>
<dbReference type="EMBL" id="AMSQ01000002">
    <property type="protein sequence ID" value="EKU50331.1"/>
    <property type="molecule type" value="Genomic_DNA"/>
</dbReference>
<evidence type="ECO:0000313" key="1">
    <source>
        <dbReference type="EMBL" id="EKU50331.1"/>
    </source>
</evidence>
<proteinExistence type="predicted"/>
<reference evidence="1 2" key="1">
    <citation type="journal article" date="2013" name="Genome Announc.">
        <title>Genome Sequence of Staphylococcus massiliensis Strain S46, Isolated from the Surface of Healthy Human Skin.</title>
        <authorList>
            <person name="Srivastav R."/>
            <person name="Singh A."/>
            <person name="Jangir P.K."/>
            <person name="Kumari C."/>
            <person name="Muduli S."/>
            <person name="Sharma R."/>
        </authorList>
    </citation>
    <scope>NUCLEOTIDE SEQUENCE [LARGE SCALE GENOMIC DNA]</scope>
    <source>
        <strain evidence="1 2">S46</strain>
    </source>
</reference>
<dbReference type="RefSeq" id="WP_009382102.1">
    <property type="nucleotide sequence ID" value="NZ_AMSQ01000002.1"/>
</dbReference>
<accession>K9AW86</accession>
<sequence length="74" mass="9039">MIHSNFKAERDTLIDDITVLRANLKRYEYELSKYKNAVEDIEHYINKRLEIAPANRHYIHVKYLLEKNLKPEFY</sequence>
<protein>
    <submittedName>
        <fullName evidence="1">Uncharacterized protein</fullName>
    </submittedName>
</protein>
<evidence type="ECO:0000313" key="2">
    <source>
        <dbReference type="Proteomes" id="UP000009885"/>
    </source>
</evidence>
<name>K9AW86_9STAP</name>
<keyword evidence="2" id="KW-1185">Reference proteome</keyword>
<dbReference type="Proteomes" id="UP000009885">
    <property type="component" value="Unassembled WGS sequence"/>
</dbReference>
<gene>
    <name evidence="1" type="ORF">C273_01775</name>
</gene>
<dbReference type="PATRIC" id="fig|1229783.3.peg.362"/>
<organism evidence="1 2">
    <name type="scientific">Staphylococcus massiliensis S46</name>
    <dbReference type="NCBI Taxonomy" id="1229783"/>
    <lineage>
        <taxon>Bacteria</taxon>
        <taxon>Bacillati</taxon>
        <taxon>Bacillota</taxon>
        <taxon>Bacilli</taxon>
        <taxon>Bacillales</taxon>
        <taxon>Staphylococcaceae</taxon>
        <taxon>Staphylococcus</taxon>
    </lineage>
</organism>